<evidence type="ECO:0000313" key="2">
    <source>
        <dbReference type="EMBL" id="KAF1848301.1"/>
    </source>
</evidence>
<name>A0A9P4LAE5_9PLEO</name>
<dbReference type="EMBL" id="ML976615">
    <property type="protein sequence ID" value="KAF1848301.1"/>
    <property type="molecule type" value="Genomic_DNA"/>
</dbReference>
<dbReference type="RefSeq" id="XP_040790864.1">
    <property type="nucleotide sequence ID" value="XM_040932974.1"/>
</dbReference>
<accession>A0A9P4LAE5</accession>
<reference evidence="2" key="1">
    <citation type="submission" date="2020-01" db="EMBL/GenBank/DDBJ databases">
        <authorList>
            <consortium name="DOE Joint Genome Institute"/>
            <person name="Haridas S."/>
            <person name="Albert R."/>
            <person name="Binder M."/>
            <person name="Bloem J."/>
            <person name="Labutti K."/>
            <person name="Salamov A."/>
            <person name="Andreopoulos B."/>
            <person name="Baker S.E."/>
            <person name="Barry K."/>
            <person name="Bills G."/>
            <person name="Bluhm B.H."/>
            <person name="Cannon C."/>
            <person name="Castanera R."/>
            <person name="Culley D.E."/>
            <person name="Daum C."/>
            <person name="Ezra D."/>
            <person name="Gonzalez J.B."/>
            <person name="Henrissat B."/>
            <person name="Kuo A."/>
            <person name="Liang C."/>
            <person name="Lipzen A."/>
            <person name="Lutzoni F."/>
            <person name="Magnuson J."/>
            <person name="Mondo S."/>
            <person name="Nolan M."/>
            <person name="Ohm R."/>
            <person name="Pangilinan J."/>
            <person name="Park H.-J."/>
            <person name="Ramirez L."/>
            <person name="Alfaro M."/>
            <person name="Sun H."/>
            <person name="Tritt A."/>
            <person name="Yoshinaga Y."/>
            <person name="Zwiers L.-H."/>
            <person name="Turgeon B.G."/>
            <person name="Goodwin S.B."/>
            <person name="Spatafora J.W."/>
            <person name="Crous P.W."/>
            <person name="Grigoriev I.V."/>
        </authorList>
    </citation>
    <scope>NUCLEOTIDE SEQUENCE</scope>
    <source>
        <strain evidence="2">CBS 394.84</strain>
    </source>
</reference>
<organism evidence="2 3">
    <name type="scientific">Cucurbitaria berberidis CBS 394.84</name>
    <dbReference type="NCBI Taxonomy" id="1168544"/>
    <lineage>
        <taxon>Eukaryota</taxon>
        <taxon>Fungi</taxon>
        <taxon>Dikarya</taxon>
        <taxon>Ascomycota</taxon>
        <taxon>Pezizomycotina</taxon>
        <taxon>Dothideomycetes</taxon>
        <taxon>Pleosporomycetidae</taxon>
        <taxon>Pleosporales</taxon>
        <taxon>Pleosporineae</taxon>
        <taxon>Cucurbitariaceae</taxon>
        <taxon>Cucurbitaria</taxon>
    </lineage>
</organism>
<dbReference type="SMART" id="SM01152">
    <property type="entry name" value="DUF167"/>
    <property type="match status" value="1"/>
</dbReference>
<comment type="caution">
    <text evidence="2">The sequence shown here is derived from an EMBL/GenBank/DDBJ whole genome shotgun (WGS) entry which is preliminary data.</text>
</comment>
<proteinExistence type="inferred from homology"/>
<dbReference type="Pfam" id="PF02594">
    <property type="entry name" value="DUF167"/>
    <property type="match status" value="1"/>
</dbReference>
<dbReference type="AlphaFoldDB" id="A0A9P4LAE5"/>
<dbReference type="HAMAP" id="MF_00634">
    <property type="entry name" value="UPF0235"/>
    <property type="match status" value="1"/>
</dbReference>
<dbReference type="OrthoDB" id="244097at2759"/>
<evidence type="ECO:0000313" key="3">
    <source>
        <dbReference type="Proteomes" id="UP000800039"/>
    </source>
</evidence>
<comment type="similarity">
    <text evidence="1">Belongs to the UPF0235 family.</text>
</comment>
<dbReference type="NCBIfam" id="TIGR00251">
    <property type="entry name" value="DUF167 family protein"/>
    <property type="match status" value="1"/>
</dbReference>
<dbReference type="Proteomes" id="UP000800039">
    <property type="component" value="Unassembled WGS sequence"/>
</dbReference>
<evidence type="ECO:0000256" key="1">
    <source>
        <dbReference type="ARBA" id="ARBA00010364"/>
    </source>
</evidence>
<dbReference type="PANTHER" id="PTHR13420:SF7">
    <property type="entry name" value="UPF0235 PROTEIN C15ORF40"/>
    <property type="match status" value="1"/>
</dbReference>
<keyword evidence="3" id="KW-1185">Reference proteome</keyword>
<dbReference type="InterPro" id="IPR036591">
    <property type="entry name" value="YggU-like_sf"/>
</dbReference>
<gene>
    <name evidence="2" type="ORF">K460DRAFT_364267</name>
</gene>
<dbReference type="GO" id="GO:0005737">
    <property type="term" value="C:cytoplasm"/>
    <property type="evidence" value="ECO:0007669"/>
    <property type="project" value="TreeGrafter"/>
</dbReference>
<dbReference type="InterPro" id="IPR003746">
    <property type="entry name" value="DUF167"/>
</dbReference>
<dbReference type="SUPFAM" id="SSF69786">
    <property type="entry name" value="YggU-like"/>
    <property type="match status" value="1"/>
</dbReference>
<sequence length="124" mass="13133">MIQRACAPAIRFVVAKGAKGQSATVLHLSCHVKPGVNSIREGVASVSDESIEVCVAAQPRDGESNKSVRQVIADALGVPKSNVTITKGMKSREKTVAVDFAETKGTLEDEVERIKNMLLGSASR</sequence>
<dbReference type="PANTHER" id="PTHR13420">
    <property type="entry name" value="UPF0235 PROTEIN C15ORF40"/>
    <property type="match status" value="1"/>
</dbReference>
<dbReference type="GeneID" id="63850225"/>
<protein>
    <submittedName>
        <fullName evidence="2">YggU-like protein</fullName>
    </submittedName>
</protein>
<dbReference type="Gene3D" id="3.30.1200.10">
    <property type="entry name" value="YggU-like"/>
    <property type="match status" value="1"/>
</dbReference>